<evidence type="ECO:0000256" key="1">
    <source>
        <dbReference type="SAM" id="MobiDB-lite"/>
    </source>
</evidence>
<feature type="compositionally biased region" description="Basic and acidic residues" evidence="1">
    <location>
        <begin position="129"/>
        <end position="163"/>
    </location>
</feature>
<feature type="transmembrane region" description="Helical" evidence="2">
    <location>
        <begin position="23"/>
        <end position="42"/>
    </location>
</feature>
<protein>
    <submittedName>
        <fullName evidence="3">YtxH-like protein</fullName>
    </submittedName>
</protein>
<dbReference type="Proteomes" id="UP000319671">
    <property type="component" value="Unassembled WGS sequence"/>
</dbReference>
<evidence type="ECO:0000313" key="4">
    <source>
        <dbReference type="Proteomes" id="UP000319671"/>
    </source>
</evidence>
<reference evidence="3 4" key="1">
    <citation type="submission" date="2019-06" db="EMBL/GenBank/DDBJ databases">
        <title>Sorghum-associated microbial communities from plants grown in Nebraska, USA.</title>
        <authorList>
            <person name="Schachtman D."/>
        </authorList>
    </citation>
    <scope>NUCLEOTIDE SEQUENCE [LARGE SCALE GENOMIC DNA]</scope>
    <source>
        <strain evidence="3 4">2482</strain>
    </source>
</reference>
<proteinExistence type="predicted"/>
<feature type="region of interest" description="Disordered" evidence="1">
    <location>
        <begin position="121"/>
        <end position="163"/>
    </location>
</feature>
<dbReference type="RefSeq" id="WP_144564580.1">
    <property type="nucleotide sequence ID" value="NZ_VIVN01000004.1"/>
</dbReference>
<accession>A0A561DH41</accession>
<keyword evidence="2" id="KW-1133">Transmembrane helix</keyword>
<dbReference type="Pfam" id="PF12732">
    <property type="entry name" value="YtxH"/>
    <property type="match status" value="1"/>
</dbReference>
<dbReference type="InterPro" id="IPR052928">
    <property type="entry name" value="Desiccation-related_membrane"/>
</dbReference>
<comment type="caution">
    <text evidence="3">The sequence shown here is derived from an EMBL/GenBank/DDBJ whole genome shotgun (WGS) entry which is preliminary data.</text>
</comment>
<keyword evidence="4" id="KW-1185">Reference proteome</keyword>
<organism evidence="3 4">
    <name type="scientific">Neobacillus bataviensis</name>
    <dbReference type="NCBI Taxonomy" id="220685"/>
    <lineage>
        <taxon>Bacteria</taxon>
        <taxon>Bacillati</taxon>
        <taxon>Bacillota</taxon>
        <taxon>Bacilli</taxon>
        <taxon>Bacillales</taxon>
        <taxon>Bacillaceae</taxon>
        <taxon>Neobacillus</taxon>
    </lineage>
</organism>
<dbReference type="PANTHER" id="PTHR35792:SF1">
    <property type="entry name" value="SLL0268 PROTEIN"/>
    <property type="match status" value="1"/>
</dbReference>
<keyword evidence="2" id="KW-0472">Membrane</keyword>
<dbReference type="EMBL" id="VIVN01000004">
    <property type="protein sequence ID" value="TWE02694.1"/>
    <property type="molecule type" value="Genomic_DNA"/>
</dbReference>
<dbReference type="PANTHER" id="PTHR35792">
    <property type="entry name" value="GENERAL STRESS PROTEIN"/>
    <property type="match status" value="1"/>
</dbReference>
<evidence type="ECO:0000256" key="2">
    <source>
        <dbReference type="SAM" id="Phobius"/>
    </source>
</evidence>
<sequence>MTSREYESRETNQSRNEGSSSTFLWGALIGGVVGAAAALLFAPRAGRELRSTLGSQADSLMDKTANLKENVVAKSNELVSKTSSISQGIVLQSSELVNKVKGKTPQQDVGIHDSEVAYIPIHGPNQSSEAKKSELKSPDSTDIRKKLEETQKAFDEEESKVKL</sequence>
<gene>
    <name evidence="3" type="ORF">FB550_104246</name>
</gene>
<dbReference type="InterPro" id="IPR024623">
    <property type="entry name" value="YtxH"/>
</dbReference>
<evidence type="ECO:0000313" key="3">
    <source>
        <dbReference type="EMBL" id="TWE02694.1"/>
    </source>
</evidence>
<name>A0A561DH41_9BACI</name>
<keyword evidence="2" id="KW-0812">Transmembrane</keyword>
<dbReference type="AlphaFoldDB" id="A0A561DH41"/>